<evidence type="ECO:0000259" key="5">
    <source>
        <dbReference type="Pfam" id="PF03015"/>
    </source>
</evidence>
<keyword evidence="2 4" id="KW-0444">Lipid biosynthesis</keyword>
<dbReference type="GO" id="GO:0035336">
    <property type="term" value="P:long-chain fatty-acyl-CoA metabolic process"/>
    <property type="evidence" value="ECO:0007669"/>
    <property type="project" value="TreeGrafter"/>
</dbReference>
<dbReference type="CDD" id="cd09071">
    <property type="entry name" value="FAR_C"/>
    <property type="match status" value="1"/>
</dbReference>
<protein>
    <recommendedName>
        <fullName evidence="4">Fatty acyl-CoA reductase</fullName>
        <ecNumber evidence="4">1.2.1.84</ecNumber>
    </recommendedName>
</protein>
<sequence length="461" mass="51809">MFLTGVTGYLGKVLLVKLLSVCRNLPDNSICVLVRGKKELSASDRFDKDLFNESYIFKQLLKDRPDARKAIKVIDGDVSKSKLGMTPTDYEWVSNNVTSIIHMAATTNFNENLRLAFEINILGTKRVLTLAKQCKKLLSMVYVSTCYTNATRHSGTEVREKVYPINFDPYEVIKDVTAMTPEEADKATPHIIGNHPNTYTFSKMIAEHIVLEEKENVPLAIVRPSIIGGAASFPVAGWADSYIGAAGLVSATGLGVLHGMNGKGSNIVDFIPVDYVVNIILSACWHTAANPPGERMPIYHAASSTRNPYTWEDLRAIVVGFYRRRPPKRVVGSVWCIFIQNPFLFYLYHFAFTRLPATIQDARRVVKGETPKMVAGAKVLYKACHSLSFFTLHSWLFAAHNTMALWESLSEADSVIFPFDISQLNWEVWSVLFCEGIKKYVFKEINDLENKGTERKFRSKL</sequence>
<name>A0A6B2L387_9EUKA</name>
<dbReference type="GO" id="GO:0005777">
    <property type="term" value="C:peroxisome"/>
    <property type="evidence" value="ECO:0007669"/>
    <property type="project" value="TreeGrafter"/>
</dbReference>
<dbReference type="Pfam" id="PF07993">
    <property type="entry name" value="NAD_binding_4"/>
    <property type="match status" value="1"/>
</dbReference>
<dbReference type="SUPFAM" id="SSF51735">
    <property type="entry name" value="NAD(P)-binding Rossmann-fold domains"/>
    <property type="match status" value="1"/>
</dbReference>
<proteinExistence type="inferred from homology"/>
<evidence type="ECO:0000256" key="2">
    <source>
        <dbReference type="ARBA" id="ARBA00022516"/>
    </source>
</evidence>
<keyword evidence="3 4" id="KW-0443">Lipid metabolism</keyword>
<dbReference type="PANTHER" id="PTHR11011:SF45">
    <property type="entry name" value="FATTY ACYL-COA REDUCTASE CG8306-RELATED"/>
    <property type="match status" value="1"/>
</dbReference>
<dbReference type="InterPro" id="IPR036291">
    <property type="entry name" value="NAD(P)-bd_dom_sf"/>
</dbReference>
<organism evidence="7">
    <name type="scientific">Arcella intermedia</name>
    <dbReference type="NCBI Taxonomy" id="1963864"/>
    <lineage>
        <taxon>Eukaryota</taxon>
        <taxon>Amoebozoa</taxon>
        <taxon>Tubulinea</taxon>
        <taxon>Elardia</taxon>
        <taxon>Arcellinida</taxon>
        <taxon>Sphaerothecina</taxon>
        <taxon>Arcellidae</taxon>
        <taxon>Arcella</taxon>
    </lineage>
</organism>
<dbReference type="EMBL" id="GIBP01002473">
    <property type="protein sequence ID" value="NDV31442.1"/>
    <property type="molecule type" value="Transcribed_RNA"/>
</dbReference>
<comment type="catalytic activity">
    <reaction evidence="4">
        <text>a long-chain fatty acyl-CoA + 2 NADPH + 2 H(+) = a long-chain primary fatty alcohol + 2 NADP(+) + CoA</text>
        <dbReference type="Rhea" id="RHEA:52716"/>
        <dbReference type="ChEBI" id="CHEBI:15378"/>
        <dbReference type="ChEBI" id="CHEBI:57287"/>
        <dbReference type="ChEBI" id="CHEBI:57783"/>
        <dbReference type="ChEBI" id="CHEBI:58349"/>
        <dbReference type="ChEBI" id="CHEBI:77396"/>
        <dbReference type="ChEBI" id="CHEBI:83139"/>
        <dbReference type="EC" id="1.2.1.84"/>
    </reaction>
</comment>
<evidence type="ECO:0000259" key="6">
    <source>
        <dbReference type="Pfam" id="PF07993"/>
    </source>
</evidence>
<dbReference type="InterPro" id="IPR033640">
    <property type="entry name" value="FAR_C"/>
</dbReference>
<evidence type="ECO:0000256" key="1">
    <source>
        <dbReference type="ARBA" id="ARBA00005928"/>
    </source>
</evidence>
<keyword evidence="4" id="KW-0521">NADP</keyword>
<dbReference type="Pfam" id="PF03015">
    <property type="entry name" value="Sterile"/>
    <property type="match status" value="1"/>
</dbReference>
<dbReference type="GO" id="GO:0102965">
    <property type="term" value="F:alcohol-forming long-chain fatty acyl-CoA reductase activity"/>
    <property type="evidence" value="ECO:0007669"/>
    <property type="project" value="UniProtKB-EC"/>
</dbReference>
<dbReference type="PANTHER" id="PTHR11011">
    <property type="entry name" value="MALE STERILITY PROTEIN 2-RELATED"/>
    <property type="match status" value="1"/>
</dbReference>
<dbReference type="EC" id="1.2.1.84" evidence="4"/>
<comment type="similarity">
    <text evidence="1 4">Belongs to the fatty acyl-CoA reductase family.</text>
</comment>
<dbReference type="Gene3D" id="3.40.50.720">
    <property type="entry name" value="NAD(P)-binding Rossmann-like Domain"/>
    <property type="match status" value="1"/>
</dbReference>
<dbReference type="InterPro" id="IPR013120">
    <property type="entry name" value="FAR_NAD-bd"/>
</dbReference>
<reference evidence="7" key="1">
    <citation type="journal article" date="2020" name="J. Eukaryot. Microbiol.">
        <title>De novo Sequencing, Assembly and Annotation of the Transcriptome for the Free-Living Testate Amoeba Arcella intermedia.</title>
        <authorList>
            <person name="Ribeiro G.M."/>
            <person name="Porfirio-Sousa A.L."/>
            <person name="Maurer-Alcala X.X."/>
            <person name="Katz L.A."/>
            <person name="Lahr D.J.G."/>
        </authorList>
    </citation>
    <scope>NUCLEOTIDE SEQUENCE</scope>
</reference>
<keyword evidence="4" id="KW-0560">Oxidoreductase</keyword>
<dbReference type="GO" id="GO:0080019">
    <property type="term" value="F:alcohol-forming very long-chain fatty acyl-CoA reductase activity"/>
    <property type="evidence" value="ECO:0007669"/>
    <property type="project" value="InterPro"/>
</dbReference>
<dbReference type="InterPro" id="IPR026055">
    <property type="entry name" value="FAR"/>
</dbReference>
<dbReference type="CDD" id="cd05236">
    <property type="entry name" value="FAR-N_SDR_e"/>
    <property type="match status" value="1"/>
</dbReference>
<dbReference type="AlphaFoldDB" id="A0A6B2L387"/>
<evidence type="ECO:0000256" key="4">
    <source>
        <dbReference type="RuleBase" id="RU363097"/>
    </source>
</evidence>
<comment type="function">
    <text evidence="4">Catalyzes the reduction of fatty acyl-CoA to fatty alcohols.</text>
</comment>
<accession>A0A6B2L387</accession>
<feature type="domain" description="Thioester reductase (TE)" evidence="6">
    <location>
        <begin position="3"/>
        <end position="280"/>
    </location>
</feature>
<evidence type="ECO:0000256" key="3">
    <source>
        <dbReference type="ARBA" id="ARBA00023098"/>
    </source>
</evidence>
<evidence type="ECO:0000313" key="7">
    <source>
        <dbReference type="EMBL" id="NDV31442.1"/>
    </source>
</evidence>
<feature type="domain" description="Fatty acyl-CoA reductase C-terminal" evidence="5">
    <location>
        <begin position="353"/>
        <end position="444"/>
    </location>
</feature>